<keyword evidence="3" id="KW-1185">Reference proteome</keyword>
<feature type="domain" description="Methyltransferase" evidence="1">
    <location>
        <begin position="62"/>
        <end position="156"/>
    </location>
</feature>
<sequence length="236" mass="26382">MLMKPALPRLLEAEILDELEADDPRAVRSRRDLRRINRVMGSAGILARALAGAHAAPRRMIEFGAGDGELMLRLARRLSSRWPQVHVVLLDCKDLVSRETREGFAGLGWTVETLQVDIDDWIAHAGHQRFDIALANLFIHHFDSVRISRLFDAVSRRADMLVACEPRRARLPLLASRMVGLLGANEVTRTDAVLSVKAGFDGGELSELWPSVASGWELNERHAGLFSHLFVARRAR</sequence>
<organism evidence="2 3">
    <name type="scientific">Noviherbaspirillum album</name>
    <dbReference type="NCBI Taxonomy" id="3080276"/>
    <lineage>
        <taxon>Bacteria</taxon>
        <taxon>Pseudomonadati</taxon>
        <taxon>Pseudomonadota</taxon>
        <taxon>Betaproteobacteria</taxon>
        <taxon>Burkholderiales</taxon>
        <taxon>Oxalobacteraceae</taxon>
        <taxon>Noviherbaspirillum</taxon>
    </lineage>
</organism>
<proteinExistence type="predicted"/>
<dbReference type="EMBL" id="JAWIIV010000001">
    <property type="protein sequence ID" value="MEC4717550.1"/>
    <property type="molecule type" value="Genomic_DNA"/>
</dbReference>
<dbReference type="GO" id="GO:0032259">
    <property type="term" value="P:methylation"/>
    <property type="evidence" value="ECO:0007669"/>
    <property type="project" value="UniProtKB-KW"/>
</dbReference>
<keyword evidence="2" id="KW-0489">Methyltransferase</keyword>
<evidence type="ECO:0000313" key="2">
    <source>
        <dbReference type="EMBL" id="MEC4717550.1"/>
    </source>
</evidence>
<evidence type="ECO:0000313" key="3">
    <source>
        <dbReference type="Proteomes" id="UP001352263"/>
    </source>
</evidence>
<accession>A0ABU6J2C9</accession>
<dbReference type="RefSeq" id="WP_326504307.1">
    <property type="nucleotide sequence ID" value="NZ_JAWIIV010000001.1"/>
</dbReference>
<protein>
    <submittedName>
        <fullName evidence="2">Class I SAM-dependent methyltransferase</fullName>
        <ecNumber evidence="2">2.1.-.-</ecNumber>
    </submittedName>
</protein>
<dbReference type="InterPro" id="IPR029063">
    <property type="entry name" value="SAM-dependent_MTases_sf"/>
</dbReference>
<dbReference type="InterPro" id="IPR041698">
    <property type="entry name" value="Methyltransf_25"/>
</dbReference>
<dbReference type="SUPFAM" id="SSF53335">
    <property type="entry name" value="S-adenosyl-L-methionine-dependent methyltransferases"/>
    <property type="match status" value="1"/>
</dbReference>
<name>A0ABU6J2C9_9BURK</name>
<comment type="caution">
    <text evidence="2">The sequence shown here is derived from an EMBL/GenBank/DDBJ whole genome shotgun (WGS) entry which is preliminary data.</text>
</comment>
<dbReference type="GO" id="GO:0008168">
    <property type="term" value="F:methyltransferase activity"/>
    <property type="evidence" value="ECO:0007669"/>
    <property type="project" value="UniProtKB-KW"/>
</dbReference>
<dbReference type="EC" id="2.1.-.-" evidence="2"/>
<reference evidence="2 3" key="1">
    <citation type="submission" date="2023-10" db="EMBL/GenBank/DDBJ databases">
        <title>Noviherbaspirillum sp. CPCC 100848 genome assembly.</title>
        <authorList>
            <person name="Li X.Y."/>
            <person name="Fang X.M."/>
        </authorList>
    </citation>
    <scope>NUCLEOTIDE SEQUENCE [LARGE SCALE GENOMIC DNA]</scope>
    <source>
        <strain evidence="2 3">CPCC 100848</strain>
    </source>
</reference>
<dbReference type="Proteomes" id="UP001352263">
    <property type="component" value="Unassembled WGS sequence"/>
</dbReference>
<gene>
    <name evidence="2" type="ORF">RY831_00135</name>
</gene>
<keyword evidence="2" id="KW-0808">Transferase</keyword>
<evidence type="ECO:0000259" key="1">
    <source>
        <dbReference type="Pfam" id="PF13649"/>
    </source>
</evidence>
<dbReference type="Pfam" id="PF13649">
    <property type="entry name" value="Methyltransf_25"/>
    <property type="match status" value="1"/>
</dbReference>
<dbReference type="Gene3D" id="3.40.50.150">
    <property type="entry name" value="Vaccinia Virus protein VP39"/>
    <property type="match status" value="1"/>
</dbReference>